<dbReference type="Pfam" id="PF01869">
    <property type="entry name" value="BcrAD_BadFG"/>
    <property type="match status" value="1"/>
</dbReference>
<dbReference type="InterPro" id="IPR052519">
    <property type="entry name" value="Euk-type_GlcNAc_Kinase"/>
</dbReference>
<dbReference type="RefSeq" id="WP_200686042.1">
    <property type="nucleotide sequence ID" value="NZ_JAEPRQ010000003.1"/>
</dbReference>
<dbReference type="CDD" id="cd24082">
    <property type="entry name" value="ASKHA_NBD_GspK-like"/>
    <property type="match status" value="1"/>
</dbReference>
<dbReference type="Proteomes" id="UP000640485">
    <property type="component" value="Unassembled WGS sequence"/>
</dbReference>
<protein>
    <submittedName>
        <fullName evidence="2">ATPase</fullName>
    </submittedName>
</protein>
<dbReference type="InterPro" id="IPR002731">
    <property type="entry name" value="ATPase_BadF"/>
</dbReference>
<dbReference type="PANTHER" id="PTHR43190">
    <property type="entry name" value="N-ACETYL-D-GLUCOSAMINE KINASE"/>
    <property type="match status" value="1"/>
</dbReference>
<evidence type="ECO:0000313" key="2">
    <source>
        <dbReference type="EMBL" id="MBK4216288.1"/>
    </source>
</evidence>
<dbReference type="Gene3D" id="3.30.420.40">
    <property type="match status" value="2"/>
</dbReference>
<dbReference type="InterPro" id="IPR043129">
    <property type="entry name" value="ATPase_NBD"/>
</dbReference>
<reference evidence="2" key="1">
    <citation type="submission" date="2021-01" db="EMBL/GenBank/DDBJ databases">
        <title>Paracoccus amoyensis sp. nov., isolated from the surface seawater along the coast of Xiamen Island, China.</title>
        <authorList>
            <person name="Lyu L."/>
        </authorList>
    </citation>
    <scope>NUCLEOTIDE SEQUENCE</scope>
    <source>
        <strain evidence="2">MJ17</strain>
    </source>
</reference>
<sequence length="279" mass="28197">MVLFLGIDGGGTGCRAALADADGRVIGRGHGGPANINTNVDTAAANILAATTEALANSGADPRDLIATLGLAGGTIKAATQRLSDLLPFAKSQIVNDAITATRGALGPDDGILAALGTGSVFAVQRAGHVRQVGGRGFLMGDEGSGAVMGRALLADAMRAGDGFLPMTPLLQSLLDEFGGAEGIISFGNHASPAKFGELAPRIVNSEDEAARRILDKAVDKVRHILTVLQDGDSLPVVFVGGLGASYAARLRGPWPVQQARGDGVDGALLMARQMAGAA</sequence>
<dbReference type="SUPFAM" id="SSF53067">
    <property type="entry name" value="Actin-like ATPase domain"/>
    <property type="match status" value="2"/>
</dbReference>
<comment type="caution">
    <text evidence="2">The sequence shown here is derived from an EMBL/GenBank/DDBJ whole genome shotgun (WGS) entry which is preliminary data.</text>
</comment>
<evidence type="ECO:0000313" key="3">
    <source>
        <dbReference type="Proteomes" id="UP000640485"/>
    </source>
</evidence>
<evidence type="ECO:0000259" key="1">
    <source>
        <dbReference type="Pfam" id="PF01869"/>
    </source>
</evidence>
<organism evidence="2 3">
    <name type="scientific">Paracoccus caeni</name>
    <dbReference type="NCBI Taxonomy" id="657651"/>
    <lineage>
        <taxon>Bacteria</taxon>
        <taxon>Pseudomonadati</taxon>
        <taxon>Pseudomonadota</taxon>
        <taxon>Alphaproteobacteria</taxon>
        <taxon>Rhodobacterales</taxon>
        <taxon>Paracoccaceae</taxon>
        <taxon>Paracoccus</taxon>
    </lineage>
</organism>
<dbReference type="AlphaFoldDB" id="A0A934W0F8"/>
<feature type="domain" description="ATPase BadF/BadG/BcrA/BcrD type" evidence="1">
    <location>
        <begin position="5"/>
        <end position="244"/>
    </location>
</feature>
<gene>
    <name evidence="2" type="ORF">JJJ17_10160</name>
</gene>
<accession>A0A934W0F8</accession>
<name>A0A934W0F8_9RHOB</name>
<dbReference type="PANTHER" id="PTHR43190:SF3">
    <property type="entry name" value="N-ACETYL-D-GLUCOSAMINE KINASE"/>
    <property type="match status" value="1"/>
</dbReference>
<dbReference type="EMBL" id="JAEPRQ010000003">
    <property type="protein sequence ID" value="MBK4216288.1"/>
    <property type="molecule type" value="Genomic_DNA"/>
</dbReference>
<keyword evidence="3" id="KW-1185">Reference proteome</keyword>
<proteinExistence type="predicted"/>